<evidence type="ECO:0000256" key="1">
    <source>
        <dbReference type="SAM" id="Phobius"/>
    </source>
</evidence>
<dbReference type="NCBIfam" id="TIGR00254">
    <property type="entry name" value="GGDEF"/>
    <property type="match status" value="1"/>
</dbReference>
<name>A0A1W1EEB1_9ZZZZ</name>
<dbReference type="Gene3D" id="3.20.20.450">
    <property type="entry name" value="EAL domain"/>
    <property type="match status" value="1"/>
</dbReference>
<dbReference type="InterPro" id="IPR035919">
    <property type="entry name" value="EAL_sf"/>
</dbReference>
<dbReference type="PROSITE" id="PS50883">
    <property type="entry name" value="EAL"/>
    <property type="match status" value="1"/>
</dbReference>
<dbReference type="SMART" id="SM00267">
    <property type="entry name" value="GGDEF"/>
    <property type="match status" value="1"/>
</dbReference>
<protein>
    <submittedName>
        <fullName evidence="4">Diguanylate cyclase/phosphodiesterase (GGDEF &amp; EAL domains) with PAS/PAC sensor(S)</fullName>
    </submittedName>
</protein>
<reference evidence="4" key="1">
    <citation type="submission" date="2016-10" db="EMBL/GenBank/DDBJ databases">
        <authorList>
            <person name="de Groot N.N."/>
        </authorList>
    </citation>
    <scope>NUCLEOTIDE SEQUENCE</scope>
</reference>
<dbReference type="InterPro" id="IPR050706">
    <property type="entry name" value="Cyclic-di-GMP_PDE-like"/>
</dbReference>
<dbReference type="PANTHER" id="PTHR33121:SF70">
    <property type="entry name" value="SIGNALING PROTEIN YKOW"/>
    <property type="match status" value="1"/>
</dbReference>
<accession>A0A1W1EEB1</accession>
<evidence type="ECO:0000313" key="4">
    <source>
        <dbReference type="EMBL" id="SFZ98385.1"/>
    </source>
</evidence>
<feature type="domain" description="GGDEF" evidence="3">
    <location>
        <begin position="209"/>
        <end position="342"/>
    </location>
</feature>
<dbReference type="PROSITE" id="PS50887">
    <property type="entry name" value="GGDEF"/>
    <property type="match status" value="1"/>
</dbReference>
<dbReference type="InterPro" id="IPR043128">
    <property type="entry name" value="Rev_trsase/Diguanyl_cyclase"/>
</dbReference>
<dbReference type="EMBL" id="FPKX01000047">
    <property type="protein sequence ID" value="SFZ98385.1"/>
    <property type="molecule type" value="Genomic_DNA"/>
</dbReference>
<dbReference type="Pfam" id="PF00563">
    <property type="entry name" value="EAL"/>
    <property type="match status" value="1"/>
</dbReference>
<keyword evidence="1" id="KW-1133">Transmembrane helix</keyword>
<dbReference type="Pfam" id="PF00990">
    <property type="entry name" value="GGDEF"/>
    <property type="match status" value="1"/>
</dbReference>
<keyword evidence="1" id="KW-0472">Membrane</keyword>
<organism evidence="4">
    <name type="scientific">hydrothermal vent metagenome</name>
    <dbReference type="NCBI Taxonomy" id="652676"/>
    <lineage>
        <taxon>unclassified sequences</taxon>
        <taxon>metagenomes</taxon>
        <taxon>ecological metagenomes</taxon>
    </lineage>
</organism>
<dbReference type="GO" id="GO:0071111">
    <property type="term" value="F:cyclic-guanylate-specific phosphodiesterase activity"/>
    <property type="evidence" value="ECO:0007669"/>
    <property type="project" value="InterPro"/>
</dbReference>
<keyword evidence="1" id="KW-0812">Transmembrane</keyword>
<proteinExistence type="predicted"/>
<dbReference type="CDD" id="cd01948">
    <property type="entry name" value="EAL"/>
    <property type="match status" value="1"/>
</dbReference>
<dbReference type="Gene3D" id="3.30.70.270">
    <property type="match status" value="1"/>
</dbReference>
<evidence type="ECO:0000259" key="2">
    <source>
        <dbReference type="PROSITE" id="PS50883"/>
    </source>
</evidence>
<dbReference type="SUPFAM" id="SSF141868">
    <property type="entry name" value="EAL domain-like"/>
    <property type="match status" value="1"/>
</dbReference>
<evidence type="ECO:0000259" key="3">
    <source>
        <dbReference type="PROSITE" id="PS50887"/>
    </source>
</evidence>
<dbReference type="AlphaFoldDB" id="A0A1W1EEB1"/>
<feature type="domain" description="EAL" evidence="2">
    <location>
        <begin position="351"/>
        <end position="602"/>
    </location>
</feature>
<dbReference type="InterPro" id="IPR001633">
    <property type="entry name" value="EAL_dom"/>
</dbReference>
<dbReference type="SUPFAM" id="SSF55073">
    <property type="entry name" value="Nucleotide cyclase"/>
    <property type="match status" value="1"/>
</dbReference>
<dbReference type="InterPro" id="IPR029787">
    <property type="entry name" value="Nucleotide_cyclase"/>
</dbReference>
<dbReference type="InterPro" id="IPR000160">
    <property type="entry name" value="GGDEF_dom"/>
</dbReference>
<dbReference type="PANTHER" id="PTHR33121">
    <property type="entry name" value="CYCLIC DI-GMP PHOSPHODIESTERASE PDEF"/>
    <property type="match status" value="1"/>
</dbReference>
<dbReference type="SMART" id="SM00052">
    <property type="entry name" value="EAL"/>
    <property type="match status" value="1"/>
</dbReference>
<gene>
    <name evidence="4" type="ORF">MNB_SV-5-43</name>
</gene>
<feature type="transmembrane region" description="Helical" evidence="1">
    <location>
        <begin position="18"/>
        <end position="36"/>
    </location>
</feature>
<sequence>MLNENVQYIFEILTPKNIFVLLFFFLFIFIVHLFVYRKKQKDLQFFVSEKIKVFKNVFYVSEDAIFMVSEKNEILYANNAAIELFSLKKYFKSTILNIPKINIKNDWVDLDELILKSRKKFEKRMHVFANTEMMLNNSYEKISVNLYFNHAYVDVKQKDKCTIVVINDTRKDKENYLLGFRHKLTKLPNQAQALNDLNALYAKHHLNEEKIALALLNIDNFSILRSIIGYDQSNAVLVKFADYLNDLTKEFSFSVYHTVHNNFLLLFPNANSIKNVQEIVKIVQNKLNSFYKMGNSNLHLTASIGISIYPDKSSTTNLLDDTYKALAAAEKNGHGRIEIYESSQRNHNYDELKLYNDMHQALDKNEFELYYQPIVDAKTKKIVSAEALIRWRHPIYGIIRPDIFIPIMEKTGLIVEVGQYILEEVLKQQKRWEFFKFRQIPISINLSLLELETNNFIGNIEHQLDHHKVSPSLIKYEITEGVAMISENETVRKIFELREIGIEISLDDFGTGYTSFAYLKKIPANILKIDRSLVVNMLTAKEDQRIVKAMIELGHTLNMKIVTEGIECLELHNMLESFGCDYMQGYYYSKPIPVFEFQKLLR</sequence>